<sequence>MTHSEVSKEIVTNGKAIVSLVLGICSIALVSSMGFVLAIVGLFLGIICLVEIKHLDQEGR</sequence>
<feature type="domain" description="DUF4190" evidence="2">
    <location>
        <begin position="15"/>
        <end position="60"/>
    </location>
</feature>
<dbReference type="Proteomes" id="UP001281447">
    <property type="component" value="Unassembled WGS sequence"/>
</dbReference>
<feature type="transmembrane region" description="Helical" evidence="1">
    <location>
        <begin position="20"/>
        <end position="50"/>
    </location>
</feature>
<evidence type="ECO:0000313" key="4">
    <source>
        <dbReference type="Proteomes" id="UP001281447"/>
    </source>
</evidence>
<dbReference type="Pfam" id="PF13828">
    <property type="entry name" value="DUF4190"/>
    <property type="match status" value="1"/>
</dbReference>
<keyword evidence="1" id="KW-0812">Transmembrane</keyword>
<reference evidence="3 4" key="1">
    <citation type="submission" date="2023-10" db="EMBL/GenBank/DDBJ databases">
        <title>Virgibacillus halophilus 5B73C genome.</title>
        <authorList>
            <person name="Miliotis G."/>
            <person name="Sengupta P."/>
            <person name="Hameed A."/>
            <person name="Chuvochina M."/>
            <person name="Mcdonagh F."/>
            <person name="Simpson A.C."/>
            <person name="Singh N.K."/>
            <person name="Rekha P.D."/>
            <person name="Raman K."/>
            <person name="Hugenholtz P."/>
            <person name="Venkateswaran K."/>
        </authorList>
    </citation>
    <scope>NUCLEOTIDE SEQUENCE [LARGE SCALE GENOMIC DNA]</scope>
    <source>
        <strain evidence="3 4">5B73C</strain>
    </source>
</reference>
<keyword evidence="1" id="KW-1133">Transmembrane helix</keyword>
<keyword evidence="4" id="KW-1185">Reference proteome</keyword>
<evidence type="ECO:0000259" key="2">
    <source>
        <dbReference type="Pfam" id="PF13828"/>
    </source>
</evidence>
<dbReference type="EMBL" id="JAWDIP010000003">
    <property type="protein sequence ID" value="MDY0393936.1"/>
    <property type="molecule type" value="Genomic_DNA"/>
</dbReference>
<accession>A0ABU5C3N3</accession>
<proteinExistence type="predicted"/>
<keyword evidence="1" id="KW-0472">Membrane</keyword>
<dbReference type="InterPro" id="IPR025241">
    <property type="entry name" value="DUF4190"/>
</dbReference>
<organism evidence="3 4">
    <name type="scientific">Tigheibacillus halophilus</name>
    <dbReference type="NCBI Taxonomy" id="361280"/>
    <lineage>
        <taxon>Bacteria</taxon>
        <taxon>Bacillati</taxon>
        <taxon>Bacillota</taxon>
        <taxon>Bacilli</taxon>
        <taxon>Bacillales</taxon>
        <taxon>Bacillaceae</taxon>
        <taxon>Tigheibacillus</taxon>
    </lineage>
</organism>
<gene>
    <name evidence="3" type="ORF">RWE15_04980</name>
</gene>
<dbReference type="RefSeq" id="WP_390357334.1">
    <property type="nucleotide sequence ID" value="NZ_JBHUIZ010000015.1"/>
</dbReference>
<evidence type="ECO:0000256" key="1">
    <source>
        <dbReference type="SAM" id="Phobius"/>
    </source>
</evidence>
<evidence type="ECO:0000313" key="3">
    <source>
        <dbReference type="EMBL" id="MDY0393936.1"/>
    </source>
</evidence>
<comment type="caution">
    <text evidence="3">The sequence shown here is derived from an EMBL/GenBank/DDBJ whole genome shotgun (WGS) entry which is preliminary data.</text>
</comment>
<name>A0ABU5C3N3_9BACI</name>
<protein>
    <submittedName>
        <fullName evidence="3">DUF4190 domain-containing protein</fullName>
    </submittedName>
</protein>